<evidence type="ECO:0000259" key="3">
    <source>
        <dbReference type="PROSITE" id="PS51918"/>
    </source>
</evidence>
<dbReference type="SFLD" id="SFLDS00029">
    <property type="entry name" value="Radical_SAM"/>
    <property type="match status" value="1"/>
</dbReference>
<reference evidence="4 5" key="1">
    <citation type="submission" date="2024-01" db="EMBL/GenBank/DDBJ databases">
        <title>Pedobacter sp. nov., isolated from oil-contaminated soil.</title>
        <authorList>
            <person name="Le N.T.T."/>
        </authorList>
    </citation>
    <scope>NUCLEOTIDE SEQUENCE [LARGE SCALE GENOMIC DNA]</scope>
    <source>
        <strain evidence="4 5">VNH31</strain>
    </source>
</reference>
<dbReference type="SFLD" id="SFLDF00288">
    <property type="entry name" value="HemN-like__clustered_with_nucl"/>
    <property type="match status" value="1"/>
</dbReference>
<dbReference type="PANTHER" id="PTHR13932">
    <property type="entry name" value="COPROPORPHYRINIGEN III OXIDASE"/>
    <property type="match status" value="1"/>
</dbReference>
<comment type="similarity">
    <text evidence="1">Belongs to the anaerobic coproporphyrinogen-III oxidase family. HemW subfamily.</text>
</comment>
<dbReference type="Pfam" id="PF04055">
    <property type="entry name" value="Radical_SAM"/>
    <property type="match status" value="1"/>
</dbReference>
<accession>A0ABU7GYM0</accession>
<dbReference type="InterPro" id="IPR010723">
    <property type="entry name" value="HemN_C"/>
</dbReference>
<keyword evidence="2" id="KW-0349">Heme</keyword>
<evidence type="ECO:0000256" key="1">
    <source>
        <dbReference type="ARBA" id="ARBA00006100"/>
    </source>
</evidence>
<dbReference type="NCBIfam" id="TIGR00539">
    <property type="entry name" value="hemN_rel"/>
    <property type="match status" value="1"/>
</dbReference>
<dbReference type="SFLD" id="SFLDG01065">
    <property type="entry name" value="anaerobic_coproporphyrinogen-I"/>
    <property type="match status" value="1"/>
</dbReference>
<dbReference type="Proteomes" id="UP001337681">
    <property type="component" value="Unassembled WGS sequence"/>
</dbReference>
<dbReference type="InterPro" id="IPR004559">
    <property type="entry name" value="HemW-like"/>
</dbReference>
<dbReference type="InterPro" id="IPR006638">
    <property type="entry name" value="Elp3/MiaA/NifB-like_rSAM"/>
</dbReference>
<keyword evidence="2" id="KW-0963">Cytoplasm</keyword>
<dbReference type="CDD" id="cd01335">
    <property type="entry name" value="Radical_SAM"/>
    <property type="match status" value="1"/>
</dbReference>
<dbReference type="InterPro" id="IPR023404">
    <property type="entry name" value="rSAM_horseshoe"/>
</dbReference>
<protein>
    <recommendedName>
        <fullName evidence="2">Heme chaperone HemW</fullName>
    </recommendedName>
</protein>
<keyword evidence="2" id="KW-0143">Chaperone</keyword>
<dbReference type="SMART" id="SM00729">
    <property type="entry name" value="Elp3"/>
    <property type="match status" value="1"/>
</dbReference>
<keyword evidence="2" id="KW-0479">Metal-binding</keyword>
<dbReference type="RefSeq" id="WP_330145014.1">
    <property type="nucleotide sequence ID" value="NZ_JAZDQU010000001.1"/>
</dbReference>
<keyword evidence="2" id="KW-0411">Iron-sulfur</keyword>
<evidence type="ECO:0000313" key="5">
    <source>
        <dbReference type="Proteomes" id="UP001337681"/>
    </source>
</evidence>
<keyword evidence="5" id="KW-1185">Reference proteome</keyword>
<evidence type="ECO:0000313" key="4">
    <source>
        <dbReference type="EMBL" id="MEE1884096.1"/>
    </source>
</evidence>
<keyword evidence="2" id="KW-0949">S-adenosyl-L-methionine</keyword>
<dbReference type="SUPFAM" id="SSF102114">
    <property type="entry name" value="Radical SAM enzymes"/>
    <property type="match status" value="1"/>
</dbReference>
<dbReference type="EMBL" id="JAZDQU010000001">
    <property type="protein sequence ID" value="MEE1884096.1"/>
    <property type="molecule type" value="Genomic_DNA"/>
</dbReference>
<organism evidence="4 5">
    <name type="scientific">Pedobacter flavus</name>
    <dbReference type="NCBI Taxonomy" id="3113906"/>
    <lineage>
        <taxon>Bacteria</taxon>
        <taxon>Pseudomonadati</taxon>
        <taxon>Bacteroidota</taxon>
        <taxon>Sphingobacteriia</taxon>
        <taxon>Sphingobacteriales</taxon>
        <taxon>Sphingobacteriaceae</taxon>
        <taxon>Pedobacter</taxon>
    </lineage>
</organism>
<dbReference type="Pfam" id="PF06969">
    <property type="entry name" value="HemN_C"/>
    <property type="match status" value="1"/>
</dbReference>
<dbReference type="PANTHER" id="PTHR13932:SF5">
    <property type="entry name" value="RADICAL S-ADENOSYL METHIONINE DOMAIN-CONTAINING PROTEIN 1, MITOCHONDRIAL"/>
    <property type="match status" value="1"/>
</dbReference>
<dbReference type="SFLD" id="SFLDF00562">
    <property type="entry name" value="HemN-like__clustered_with_heat"/>
    <property type="match status" value="1"/>
</dbReference>
<dbReference type="InterPro" id="IPR007197">
    <property type="entry name" value="rSAM"/>
</dbReference>
<gene>
    <name evidence="4" type="primary">hemW</name>
    <name evidence="4" type="ORF">VRU49_01570</name>
</gene>
<sequence length="380" mass="43678">MAGIYIHIPFCKKACHYCDFHFSTTLNNMDEMVQAICNELILKKNRFNDSIGSIYFGGGTPSLLSETAFGKIFNTIFKNYTVNSNSEITIEANPDDLDNQRITMFRQFPVNRFSIGVQSFFEEDLIWMNRAHNASEAESSIKRAQDKGFENLTIDLIYGYPLLSDKKWRSNLNKAIELNIPHLSAYAMTVEAKTAMAHAIKLGKQPNIDDEQSAQQFLFMVNTLQKANFEQYEISNFAKEGKYAVHNTNYWKGIPFLGIGPSAHGYDGKSRQYNISNNPIYIKNLLQNKLAETIEILSLADQFNEYIMTQLRTMWGLDLLYIEQKFGLSAKKHFINNIQKHLKNENLVQENNNFYLSANGKLYADRVASDLFLEMEDFEN</sequence>
<dbReference type="InterPro" id="IPR058240">
    <property type="entry name" value="rSAM_sf"/>
</dbReference>
<comment type="caution">
    <text evidence="4">The sequence shown here is derived from an EMBL/GenBank/DDBJ whole genome shotgun (WGS) entry which is preliminary data.</text>
</comment>
<evidence type="ECO:0000256" key="2">
    <source>
        <dbReference type="RuleBase" id="RU364116"/>
    </source>
</evidence>
<feature type="domain" description="Radical SAM core" evidence="3">
    <location>
        <begin position="1"/>
        <end position="230"/>
    </location>
</feature>
<name>A0ABU7GYM0_9SPHI</name>
<keyword evidence="2" id="KW-0004">4Fe-4S</keyword>
<dbReference type="PROSITE" id="PS51918">
    <property type="entry name" value="RADICAL_SAM"/>
    <property type="match status" value="1"/>
</dbReference>
<comment type="subcellular location">
    <subcellularLocation>
        <location evidence="2">Cytoplasm</location>
    </subcellularLocation>
</comment>
<proteinExistence type="inferred from homology"/>
<dbReference type="Gene3D" id="3.80.30.20">
    <property type="entry name" value="tm_1862 like domain"/>
    <property type="match status" value="1"/>
</dbReference>
<comment type="function">
    <text evidence="2">Probably acts as a heme chaperone, transferring heme to an unknown acceptor. Binds one molecule of heme per monomer, possibly covalently. Binds 1 [4Fe-4S] cluster. The cluster is coordinated with 3 cysteines and an exchangeable S-adenosyl-L-methionine.</text>
</comment>
<dbReference type="InterPro" id="IPR034505">
    <property type="entry name" value="Coproporphyrinogen-III_oxidase"/>
</dbReference>
<keyword evidence="2" id="KW-0408">Iron</keyword>